<dbReference type="InterPro" id="IPR016135">
    <property type="entry name" value="UBQ-conjugating_enzyme/RWD"/>
</dbReference>
<dbReference type="AlphaFoldDB" id="A0A147BHI4"/>
<feature type="domain" description="UBC core" evidence="1">
    <location>
        <begin position="199"/>
        <end position="367"/>
    </location>
</feature>
<reference evidence="2" key="1">
    <citation type="journal article" date="2018" name="PLoS Negl. Trop. Dis.">
        <title>Sialome diversity of ticks revealed by RNAseq of single tick salivary glands.</title>
        <authorList>
            <person name="Perner J."/>
            <person name="Kropackova S."/>
            <person name="Kopacek P."/>
            <person name="Ribeiro J.M."/>
        </authorList>
    </citation>
    <scope>NUCLEOTIDE SEQUENCE</scope>
    <source>
        <strain evidence="2">Siblings of single egg batch collected in Ceske Budejovice</strain>
        <tissue evidence="2">Salivary glands</tissue>
    </source>
</reference>
<dbReference type="SMART" id="SM00212">
    <property type="entry name" value="UBCc"/>
    <property type="match status" value="1"/>
</dbReference>
<dbReference type="SUPFAM" id="SSF54495">
    <property type="entry name" value="UBC-like"/>
    <property type="match status" value="1"/>
</dbReference>
<dbReference type="Gene3D" id="3.10.110.10">
    <property type="entry name" value="Ubiquitin Conjugating Enzyme"/>
    <property type="match status" value="1"/>
</dbReference>
<sequence>MACLNSLKQDIKTLEASFPKNHERFQVVTASVDELTCRFIGRNAKKFEIHANITETYPSTPPVWFSETEEPSISNIVQLLTNTSGRDNHILQQVKILVKELCKVHSFPEPTELETMDCMPAVHPCESGDLPEHMHPAHSEEEDDTDMEDDLHIEMEEESGGQEKGKEDGLSTEHHATLERLRQNQRQDYLRGSVSGSVQATDRLMKELREVYRSESYRRGVFSVDLVNDSLYEWNVKLFIVDSDSPLHSDMTLLKEKEGKDHILLNILFKENYPFEPPFIRVVNPMISGGYVLGGGAICMELLTRQGWSSAYTVEAIILQIAATLVKGKARIQFSGNKVGSGGQAGAGRASLSLPLCPPLPLLPRAGGPAPPVVACGARMAGRQLFRLWHEVPFFDDA</sequence>
<organism evidence="2">
    <name type="scientific">Ixodes ricinus</name>
    <name type="common">Common tick</name>
    <name type="synonym">Acarus ricinus</name>
    <dbReference type="NCBI Taxonomy" id="34613"/>
    <lineage>
        <taxon>Eukaryota</taxon>
        <taxon>Metazoa</taxon>
        <taxon>Ecdysozoa</taxon>
        <taxon>Arthropoda</taxon>
        <taxon>Chelicerata</taxon>
        <taxon>Arachnida</taxon>
        <taxon>Acari</taxon>
        <taxon>Parasitiformes</taxon>
        <taxon>Ixodida</taxon>
        <taxon>Ixodoidea</taxon>
        <taxon>Ixodidae</taxon>
        <taxon>Ixodinae</taxon>
        <taxon>Ixodes</taxon>
    </lineage>
</organism>
<dbReference type="CDD" id="cd23802">
    <property type="entry name" value="UBCc_UBE2Q"/>
    <property type="match status" value="1"/>
</dbReference>
<dbReference type="Pfam" id="PF00179">
    <property type="entry name" value="UQ_con"/>
    <property type="match status" value="1"/>
</dbReference>
<dbReference type="PROSITE" id="PS50127">
    <property type="entry name" value="UBC_2"/>
    <property type="match status" value="1"/>
</dbReference>
<evidence type="ECO:0000313" key="2">
    <source>
        <dbReference type="EMBL" id="JAR90260.1"/>
    </source>
</evidence>
<dbReference type="InterPro" id="IPR000608">
    <property type="entry name" value="UBC"/>
</dbReference>
<proteinExistence type="predicted"/>
<dbReference type="PANTHER" id="PTHR24067">
    <property type="entry name" value="UBIQUITIN-CONJUGATING ENZYME E2"/>
    <property type="match status" value="1"/>
</dbReference>
<evidence type="ECO:0000259" key="1">
    <source>
        <dbReference type="PROSITE" id="PS50127"/>
    </source>
</evidence>
<accession>A0A147BHI4</accession>
<protein>
    <submittedName>
        <fullName evidence="2">Putative ubiquitin-conjugating enzyme</fullName>
    </submittedName>
</protein>
<name>A0A147BHI4_IXORI</name>
<dbReference type="EMBL" id="GEGO01005144">
    <property type="protein sequence ID" value="JAR90260.1"/>
    <property type="molecule type" value="Transcribed_RNA"/>
</dbReference>
<dbReference type="InterPro" id="IPR050113">
    <property type="entry name" value="Ub_conjugating_enzyme"/>
</dbReference>